<gene>
    <name evidence="1" type="ORF">BJX66DRAFT_344019</name>
</gene>
<comment type="caution">
    <text evidence="1">The sequence shown here is derived from an EMBL/GenBank/DDBJ whole genome shotgun (WGS) entry which is preliminary data.</text>
</comment>
<keyword evidence="2" id="KW-1185">Reference proteome</keyword>
<evidence type="ECO:0000313" key="1">
    <source>
        <dbReference type="EMBL" id="KAL2784454.1"/>
    </source>
</evidence>
<proteinExistence type="predicted"/>
<dbReference type="Proteomes" id="UP001610563">
    <property type="component" value="Unassembled WGS sequence"/>
</dbReference>
<evidence type="ECO:0000313" key="2">
    <source>
        <dbReference type="Proteomes" id="UP001610563"/>
    </source>
</evidence>
<dbReference type="EMBL" id="JBFTWV010000179">
    <property type="protein sequence ID" value="KAL2784454.1"/>
    <property type="molecule type" value="Genomic_DNA"/>
</dbReference>
<accession>A0ABR4FMK2</accession>
<sequence>MLSCATGFHTSAWALHRPGDDKVQIRPLQKLEAHRVASLAAEHRNYYRLPRVRGLTVLNESAEVWYWNGPASPATRTRALERLTINGEYWPDIISIYAGNLRQLSLNLTSRLTGEAQAQGSLAWDEAWKMLRAFTDHLEYLDLYHSSATIMSSAPDLFDDSPLSEEDTEVTPFCPPLTEFTKVRQLYITPLGLAGYQCAHPTGCKFRNHLPTKLESIGFYTDPGDWAREHFSTLDKELEGIALEGSRNGGRLRAVVVCDSPHAGNIETAKLQAACTANGIFYSDDGSKYLFYCGNETVWGDLYHWVRGGDRERRFEDRDPGRVIPWGMEVNDIPGRPRGELRFGF</sequence>
<organism evidence="1 2">
    <name type="scientific">Aspergillus keveii</name>
    <dbReference type="NCBI Taxonomy" id="714993"/>
    <lineage>
        <taxon>Eukaryota</taxon>
        <taxon>Fungi</taxon>
        <taxon>Dikarya</taxon>
        <taxon>Ascomycota</taxon>
        <taxon>Pezizomycotina</taxon>
        <taxon>Eurotiomycetes</taxon>
        <taxon>Eurotiomycetidae</taxon>
        <taxon>Eurotiales</taxon>
        <taxon>Aspergillaceae</taxon>
        <taxon>Aspergillus</taxon>
        <taxon>Aspergillus subgen. Nidulantes</taxon>
    </lineage>
</organism>
<reference evidence="1 2" key="1">
    <citation type="submission" date="2024-07" db="EMBL/GenBank/DDBJ databases">
        <title>Section-level genome sequencing and comparative genomics of Aspergillus sections Usti and Cavernicolus.</title>
        <authorList>
            <consortium name="Lawrence Berkeley National Laboratory"/>
            <person name="Nybo J.L."/>
            <person name="Vesth T.C."/>
            <person name="Theobald S."/>
            <person name="Frisvad J.C."/>
            <person name="Larsen T.O."/>
            <person name="Kjaerboelling I."/>
            <person name="Rothschild-Mancinelli K."/>
            <person name="Lyhne E.K."/>
            <person name="Kogle M.E."/>
            <person name="Barry K."/>
            <person name="Clum A."/>
            <person name="Na H."/>
            <person name="Ledsgaard L."/>
            <person name="Lin J."/>
            <person name="Lipzen A."/>
            <person name="Kuo A."/>
            <person name="Riley R."/>
            <person name="Mondo S."/>
            <person name="Labutti K."/>
            <person name="Haridas S."/>
            <person name="Pangalinan J."/>
            <person name="Salamov A.A."/>
            <person name="Simmons B.A."/>
            <person name="Magnuson J.K."/>
            <person name="Chen J."/>
            <person name="Drula E."/>
            <person name="Henrissat B."/>
            <person name="Wiebenga A."/>
            <person name="Lubbers R.J."/>
            <person name="Gomes A.C."/>
            <person name="Makela M.R."/>
            <person name="Stajich J."/>
            <person name="Grigoriev I.V."/>
            <person name="Mortensen U.H."/>
            <person name="De Vries R.P."/>
            <person name="Baker S.E."/>
            <person name="Andersen M.R."/>
        </authorList>
    </citation>
    <scope>NUCLEOTIDE SEQUENCE [LARGE SCALE GENOMIC DNA]</scope>
    <source>
        <strain evidence="1 2">CBS 209.92</strain>
    </source>
</reference>
<protein>
    <submittedName>
        <fullName evidence="1">Uncharacterized protein</fullName>
    </submittedName>
</protein>
<name>A0ABR4FMK2_9EURO</name>